<protein>
    <submittedName>
        <fullName evidence="2">Uncharacterized protein</fullName>
    </submittedName>
</protein>
<evidence type="ECO:0000256" key="1">
    <source>
        <dbReference type="SAM" id="MobiDB-lite"/>
    </source>
</evidence>
<gene>
    <name evidence="2" type="ORF">DUI87_16699</name>
</gene>
<sequence length="164" mass="17652">MPLLPARLRKAASFENRVPVSDSSKCSGRKQPVSKEAEPEPSSPVTTTCESEMRAGIPILITAPSQESWGLAKMGWRRSGAKNTSGKERKGKARPKDASRPRVQAGHDHLKVSGGLGGVCMAKFGSACSHFGKQRHTGILHWLCEVGLWPPVSVAIRDTNPSDN</sequence>
<feature type="compositionally biased region" description="Basic and acidic residues" evidence="1">
    <location>
        <begin position="94"/>
        <end position="109"/>
    </location>
</feature>
<name>A0A3M0K1Y0_HIRRU</name>
<reference evidence="2 3" key="1">
    <citation type="submission" date="2018-07" db="EMBL/GenBank/DDBJ databases">
        <title>A high quality draft genome assembly of the barn swallow (H. rustica rustica).</title>
        <authorList>
            <person name="Formenti G."/>
            <person name="Chiara M."/>
            <person name="Poveda L."/>
            <person name="Francoijs K.-J."/>
            <person name="Bonisoli-Alquati A."/>
            <person name="Canova L."/>
            <person name="Gianfranceschi L."/>
            <person name="Horner D.S."/>
            <person name="Saino N."/>
        </authorList>
    </citation>
    <scope>NUCLEOTIDE SEQUENCE [LARGE SCALE GENOMIC DNA]</scope>
    <source>
        <strain evidence="2">Chelidonia</strain>
        <tissue evidence="2">Blood</tissue>
    </source>
</reference>
<feature type="region of interest" description="Disordered" evidence="1">
    <location>
        <begin position="1"/>
        <end position="51"/>
    </location>
</feature>
<keyword evidence="3" id="KW-1185">Reference proteome</keyword>
<accession>A0A3M0K1Y0</accession>
<comment type="caution">
    <text evidence="2">The sequence shown here is derived from an EMBL/GenBank/DDBJ whole genome shotgun (WGS) entry which is preliminary data.</text>
</comment>
<organism evidence="2 3">
    <name type="scientific">Hirundo rustica rustica</name>
    <dbReference type="NCBI Taxonomy" id="333673"/>
    <lineage>
        <taxon>Eukaryota</taxon>
        <taxon>Metazoa</taxon>
        <taxon>Chordata</taxon>
        <taxon>Craniata</taxon>
        <taxon>Vertebrata</taxon>
        <taxon>Euteleostomi</taxon>
        <taxon>Archelosauria</taxon>
        <taxon>Archosauria</taxon>
        <taxon>Dinosauria</taxon>
        <taxon>Saurischia</taxon>
        <taxon>Theropoda</taxon>
        <taxon>Coelurosauria</taxon>
        <taxon>Aves</taxon>
        <taxon>Neognathae</taxon>
        <taxon>Neoaves</taxon>
        <taxon>Telluraves</taxon>
        <taxon>Australaves</taxon>
        <taxon>Passeriformes</taxon>
        <taxon>Sylvioidea</taxon>
        <taxon>Hirundinidae</taxon>
        <taxon>Hirundo</taxon>
    </lineage>
</organism>
<dbReference type="Proteomes" id="UP000269221">
    <property type="component" value="Unassembled WGS sequence"/>
</dbReference>
<dbReference type="EMBL" id="QRBI01000120">
    <property type="protein sequence ID" value="RMC07242.1"/>
    <property type="molecule type" value="Genomic_DNA"/>
</dbReference>
<evidence type="ECO:0000313" key="3">
    <source>
        <dbReference type="Proteomes" id="UP000269221"/>
    </source>
</evidence>
<feature type="region of interest" description="Disordered" evidence="1">
    <location>
        <begin position="75"/>
        <end position="109"/>
    </location>
</feature>
<evidence type="ECO:0000313" key="2">
    <source>
        <dbReference type="EMBL" id="RMC07242.1"/>
    </source>
</evidence>
<proteinExistence type="predicted"/>
<dbReference type="AlphaFoldDB" id="A0A3M0K1Y0"/>